<dbReference type="AlphaFoldDB" id="A0AAD7NTP4"/>
<accession>A0AAD7NTP4</accession>
<evidence type="ECO:0000256" key="2">
    <source>
        <dbReference type="SAM" id="SignalP"/>
    </source>
</evidence>
<reference evidence="3" key="1">
    <citation type="submission" date="2023-03" db="EMBL/GenBank/DDBJ databases">
        <title>Massive genome expansion in bonnet fungi (Mycena s.s.) driven by repeated elements and novel gene families across ecological guilds.</title>
        <authorList>
            <consortium name="Lawrence Berkeley National Laboratory"/>
            <person name="Harder C.B."/>
            <person name="Miyauchi S."/>
            <person name="Viragh M."/>
            <person name="Kuo A."/>
            <person name="Thoen E."/>
            <person name="Andreopoulos B."/>
            <person name="Lu D."/>
            <person name="Skrede I."/>
            <person name="Drula E."/>
            <person name="Henrissat B."/>
            <person name="Morin E."/>
            <person name="Kohler A."/>
            <person name="Barry K."/>
            <person name="LaButti K."/>
            <person name="Morin E."/>
            <person name="Salamov A."/>
            <person name="Lipzen A."/>
            <person name="Mereny Z."/>
            <person name="Hegedus B."/>
            <person name="Baldrian P."/>
            <person name="Stursova M."/>
            <person name="Weitz H."/>
            <person name="Taylor A."/>
            <person name="Grigoriev I.V."/>
            <person name="Nagy L.G."/>
            <person name="Martin F."/>
            <person name="Kauserud H."/>
        </authorList>
    </citation>
    <scope>NUCLEOTIDE SEQUENCE</scope>
    <source>
        <strain evidence="3">CBHHK188m</strain>
    </source>
</reference>
<dbReference type="EMBL" id="JARJLG010000016">
    <property type="protein sequence ID" value="KAJ7774135.1"/>
    <property type="molecule type" value="Genomic_DNA"/>
</dbReference>
<feature type="transmembrane region" description="Helical" evidence="1">
    <location>
        <begin position="83"/>
        <end position="108"/>
    </location>
</feature>
<name>A0AAD7NTP4_9AGAR</name>
<feature type="chain" id="PRO_5042232416" evidence="2">
    <location>
        <begin position="21"/>
        <end position="436"/>
    </location>
</feature>
<sequence>MPERSGPRVTFFGLVAAVMAALKLKEVWENYKQVPTEEEGRVALGSPSVYRDEPEVAGGDVEAISLLNTNIPVTRPKRKRAKCCVCCGLDCGLFWKAFGIVCALFVLWNTFKLIRWAVTPKPTGLEDMPEYGVSLGCVSAPFIYNGGPVAFEFPVGTDGAGHSFDTRGGAVGTVTLLEGVPTDTTVKYEVTVRTDSEALLDKVLLKYPSTVTDFIINTPHPAEGECMRYDVKMYIPPNLKKLFVASHTVTHVRFDSGAYIQLDDLAVILFSPASDNMILPHDNILSHEMALEVFNGWIVGDAAVQGTTKLTTQRGQGVLNVRVHPTDPVDPASPDAAILQTTTGSGRTDILYVEHEGHVHRPISSLHMSSMNGPMYLTYRDAQYNGRIALGSQSFTATGVRSFAAAAGGTWTHSVGDVNGKDELVIKSKGWTGLYF</sequence>
<feature type="signal peptide" evidence="2">
    <location>
        <begin position="1"/>
        <end position="20"/>
    </location>
</feature>
<comment type="caution">
    <text evidence="3">The sequence shown here is derived from an EMBL/GenBank/DDBJ whole genome shotgun (WGS) entry which is preliminary data.</text>
</comment>
<gene>
    <name evidence="3" type="ORF">DFH07DRAFT_800493</name>
</gene>
<keyword evidence="1" id="KW-1133">Transmembrane helix</keyword>
<keyword evidence="2" id="KW-0732">Signal</keyword>
<keyword evidence="4" id="KW-1185">Reference proteome</keyword>
<keyword evidence="1" id="KW-0472">Membrane</keyword>
<evidence type="ECO:0000256" key="1">
    <source>
        <dbReference type="SAM" id="Phobius"/>
    </source>
</evidence>
<evidence type="ECO:0000313" key="4">
    <source>
        <dbReference type="Proteomes" id="UP001215280"/>
    </source>
</evidence>
<proteinExistence type="predicted"/>
<keyword evidence="1" id="KW-0812">Transmembrane</keyword>
<organism evidence="3 4">
    <name type="scientific">Mycena maculata</name>
    <dbReference type="NCBI Taxonomy" id="230809"/>
    <lineage>
        <taxon>Eukaryota</taxon>
        <taxon>Fungi</taxon>
        <taxon>Dikarya</taxon>
        <taxon>Basidiomycota</taxon>
        <taxon>Agaricomycotina</taxon>
        <taxon>Agaricomycetes</taxon>
        <taxon>Agaricomycetidae</taxon>
        <taxon>Agaricales</taxon>
        <taxon>Marasmiineae</taxon>
        <taxon>Mycenaceae</taxon>
        <taxon>Mycena</taxon>
    </lineage>
</organism>
<evidence type="ECO:0000313" key="3">
    <source>
        <dbReference type="EMBL" id="KAJ7774135.1"/>
    </source>
</evidence>
<protein>
    <submittedName>
        <fullName evidence="3">Uncharacterized protein</fullName>
    </submittedName>
</protein>
<dbReference type="Proteomes" id="UP001215280">
    <property type="component" value="Unassembled WGS sequence"/>
</dbReference>